<evidence type="ECO:0000259" key="4">
    <source>
        <dbReference type="SMART" id="SM00948"/>
    </source>
</evidence>
<proteinExistence type="inferred from homology"/>
<dbReference type="InterPro" id="IPR023332">
    <property type="entry name" value="Proteasome_alpha-type"/>
</dbReference>
<sequence>MDSGSDHYITVFSKEGKLFQVEYAHKAIKSENLTSLAIRGRDCVIAISEKKVPEKLIESNTVRHIYNVTSHIGALFTGMQADSKMLLYKARDKSSKFKFENGIDMPVDYLAKLMAEEMQFYTQHAYGRAYGASITLFGVDDEKGPLLYKVEPSGHYVGYFATSSGVKEMETTAFLEKKLKWPERSKNSTRKEILKLALSAMQGSINRELQSTDLEIAIAELKQKPIPSRPVAPSSILRHESAPSSDSVSFASIGQPGTVIEGEVEDPNQMGIITYLTNDEIDAQLTEMVTEGGLEEYNAVRSQMDIDDSNQ</sequence>
<dbReference type="Proteomes" id="UP000324800">
    <property type="component" value="Unassembled WGS sequence"/>
</dbReference>
<gene>
    <name evidence="5" type="ORF">EZS28_004867</name>
</gene>
<feature type="domain" description="Proteasome alpha-type subunits" evidence="4">
    <location>
        <begin position="5"/>
        <end position="27"/>
    </location>
</feature>
<dbReference type="Pfam" id="PF00227">
    <property type="entry name" value="Proteasome"/>
    <property type="match status" value="1"/>
</dbReference>
<dbReference type="GO" id="GO:0006511">
    <property type="term" value="P:ubiquitin-dependent protein catabolic process"/>
    <property type="evidence" value="ECO:0007669"/>
    <property type="project" value="InterPro"/>
</dbReference>
<dbReference type="InterPro" id="IPR001353">
    <property type="entry name" value="Proteasome_sua/b"/>
</dbReference>
<evidence type="ECO:0000313" key="6">
    <source>
        <dbReference type="Proteomes" id="UP000324800"/>
    </source>
</evidence>
<dbReference type="InterPro" id="IPR050115">
    <property type="entry name" value="Proteasome_alpha"/>
</dbReference>
<organism evidence="5 6">
    <name type="scientific">Streblomastix strix</name>
    <dbReference type="NCBI Taxonomy" id="222440"/>
    <lineage>
        <taxon>Eukaryota</taxon>
        <taxon>Metamonada</taxon>
        <taxon>Preaxostyla</taxon>
        <taxon>Oxymonadida</taxon>
        <taxon>Streblomastigidae</taxon>
        <taxon>Streblomastix</taxon>
    </lineage>
</organism>
<reference evidence="5 6" key="1">
    <citation type="submission" date="2019-03" db="EMBL/GenBank/DDBJ databases">
        <title>Single cell metagenomics reveals metabolic interactions within the superorganism composed of flagellate Streblomastix strix and complex community of Bacteroidetes bacteria on its surface.</title>
        <authorList>
            <person name="Treitli S.C."/>
            <person name="Kolisko M."/>
            <person name="Husnik F."/>
            <person name="Keeling P."/>
            <person name="Hampl V."/>
        </authorList>
    </citation>
    <scope>NUCLEOTIDE SEQUENCE [LARGE SCALE GENOMIC DNA]</scope>
    <source>
        <strain evidence="5">ST1C</strain>
    </source>
</reference>
<evidence type="ECO:0000313" key="5">
    <source>
        <dbReference type="EMBL" id="KAA6399606.1"/>
    </source>
</evidence>
<evidence type="ECO:0000256" key="2">
    <source>
        <dbReference type="PROSITE-ProRule" id="PRU00808"/>
    </source>
</evidence>
<evidence type="ECO:0000256" key="1">
    <source>
        <dbReference type="ARBA" id="ARBA00022942"/>
    </source>
</evidence>
<evidence type="ECO:0000256" key="3">
    <source>
        <dbReference type="SAM" id="MobiDB-lite"/>
    </source>
</evidence>
<dbReference type="PANTHER" id="PTHR11599">
    <property type="entry name" value="PROTEASOME SUBUNIT ALPHA/BETA"/>
    <property type="match status" value="1"/>
</dbReference>
<name>A0A5J4WYP8_9EUKA</name>
<dbReference type="OrthoDB" id="431557at2759"/>
<protein>
    <submittedName>
        <fullName evidence="5">Putative Proteasome subunit alpha type-6-B</fullName>
    </submittedName>
</protein>
<dbReference type="PROSITE" id="PS51475">
    <property type="entry name" value="PROTEASOME_ALPHA_2"/>
    <property type="match status" value="1"/>
</dbReference>
<comment type="similarity">
    <text evidence="2">Belongs to the peptidase T1A family.</text>
</comment>
<accession>A0A5J4WYP8</accession>
<comment type="caution">
    <text evidence="5">The sequence shown here is derived from an EMBL/GenBank/DDBJ whole genome shotgun (WGS) entry which is preliminary data.</text>
</comment>
<dbReference type="SUPFAM" id="SSF56235">
    <property type="entry name" value="N-terminal nucleophile aminohydrolases (Ntn hydrolases)"/>
    <property type="match status" value="1"/>
</dbReference>
<dbReference type="InterPro" id="IPR029055">
    <property type="entry name" value="Ntn_hydrolases_N"/>
</dbReference>
<dbReference type="SMART" id="SM00948">
    <property type="entry name" value="Proteasome_A_N"/>
    <property type="match status" value="1"/>
</dbReference>
<feature type="region of interest" description="Disordered" evidence="3">
    <location>
        <begin position="229"/>
        <end position="253"/>
    </location>
</feature>
<dbReference type="EMBL" id="SNRW01000716">
    <property type="protein sequence ID" value="KAA6399606.1"/>
    <property type="molecule type" value="Genomic_DNA"/>
</dbReference>
<dbReference type="GO" id="GO:0019773">
    <property type="term" value="C:proteasome core complex, alpha-subunit complex"/>
    <property type="evidence" value="ECO:0007669"/>
    <property type="project" value="UniProtKB-UniRule"/>
</dbReference>
<keyword evidence="1 2" id="KW-0647">Proteasome</keyword>
<dbReference type="Gene3D" id="3.60.20.10">
    <property type="entry name" value="Glutamine Phosphoribosylpyrophosphate, subunit 1, domain 1"/>
    <property type="match status" value="1"/>
</dbReference>
<dbReference type="AlphaFoldDB" id="A0A5J4WYP8"/>
<dbReference type="Pfam" id="PF10584">
    <property type="entry name" value="Proteasome_A_N"/>
    <property type="match status" value="1"/>
</dbReference>
<dbReference type="InterPro" id="IPR000426">
    <property type="entry name" value="Proteasome_asu_N"/>
</dbReference>
<feature type="compositionally biased region" description="Low complexity" evidence="3">
    <location>
        <begin position="242"/>
        <end position="252"/>
    </location>
</feature>